<dbReference type="Pfam" id="PF17667">
    <property type="entry name" value="Pkinase_fungal"/>
    <property type="match status" value="1"/>
</dbReference>
<dbReference type="PANTHER" id="PTHR38248">
    <property type="entry name" value="FUNK1 6"/>
    <property type="match status" value="1"/>
</dbReference>
<gene>
    <name evidence="2" type="ORF">QBC32DRAFT_138831</name>
</gene>
<name>A0AAN6NYU6_9PEZI</name>
<dbReference type="EMBL" id="MU859120">
    <property type="protein sequence ID" value="KAK3952628.1"/>
    <property type="molecule type" value="Genomic_DNA"/>
</dbReference>
<dbReference type="PANTHER" id="PTHR38248:SF2">
    <property type="entry name" value="FUNK1 11"/>
    <property type="match status" value="1"/>
</dbReference>
<reference evidence="2" key="1">
    <citation type="journal article" date="2023" name="Mol. Phylogenet. Evol.">
        <title>Genome-scale phylogeny and comparative genomics of the fungal order Sordariales.</title>
        <authorList>
            <person name="Hensen N."/>
            <person name="Bonometti L."/>
            <person name="Westerberg I."/>
            <person name="Brannstrom I.O."/>
            <person name="Guillou S."/>
            <person name="Cros-Aarteil S."/>
            <person name="Calhoun S."/>
            <person name="Haridas S."/>
            <person name="Kuo A."/>
            <person name="Mondo S."/>
            <person name="Pangilinan J."/>
            <person name="Riley R."/>
            <person name="LaButti K."/>
            <person name="Andreopoulos B."/>
            <person name="Lipzen A."/>
            <person name="Chen C."/>
            <person name="Yan M."/>
            <person name="Daum C."/>
            <person name="Ng V."/>
            <person name="Clum A."/>
            <person name="Steindorff A."/>
            <person name="Ohm R.A."/>
            <person name="Martin F."/>
            <person name="Silar P."/>
            <person name="Natvig D.O."/>
            <person name="Lalanne C."/>
            <person name="Gautier V."/>
            <person name="Ament-Velasquez S.L."/>
            <person name="Kruys A."/>
            <person name="Hutchinson M.I."/>
            <person name="Powell A.J."/>
            <person name="Barry K."/>
            <person name="Miller A.N."/>
            <person name="Grigoriev I.V."/>
            <person name="Debuchy R."/>
            <person name="Gladieux P."/>
            <person name="Hiltunen Thoren M."/>
            <person name="Johannesson H."/>
        </authorList>
    </citation>
    <scope>NUCLEOTIDE SEQUENCE</scope>
    <source>
        <strain evidence="2">CBS 626.80</strain>
    </source>
</reference>
<sequence>MTGTRAFIAIGVLLGEQYSFMHDLESFFWVLFWICVHYDRPNESRVVNEFNKWNYISPKTLAGLKKGQVVYEGILSNS</sequence>
<comment type="caution">
    <text evidence="2">The sequence shown here is derived from an EMBL/GenBank/DDBJ whole genome shotgun (WGS) entry which is preliminary data.</text>
</comment>
<dbReference type="SUPFAM" id="SSF56112">
    <property type="entry name" value="Protein kinase-like (PK-like)"/>
    <property type="match status" value="1"/>
</dbReference>
<accession>A0AAN6NYU6</accession>
<protein>
    <recommendedName>
        <fullName evidence="1">Fungal-type protein kinase domain-containing protein</fullName>
    </recommendedName>
</protein>
<organism evidence="2 3">
    <name type="scientific">Pseudoneurospora amorphoporcata</name>
    <dbReference type="NCBI Taxonomy" id="241081"/>
    <lineage>
        <taxon>Eukaryota</taxon>
        <taxon>Fungi</taxon>
        <taxon>Dikarya</taxon>
        <taxon>Ascomycota</taxon>
        <taxon>Pezizomycotina</taxon>
        <taxon>Sordariomycetes</taxon>
        <taxon>Sordariomycetidae</taxon>
        <taxon>Sordariales</taxon>
        <taxon>Sordariaceae</taxon>
        <taxon>Pseudoneurospora</taxon>
    </lineage>
</organism>
<evidence type="ECO:0000259" key="1">
    <source>
        <dbReference type="Pfam" id="PF17667"/>
    </source>
</evidence>
<feature type="domain" description="Fungal-type protein kinase" evidence="1">
    <location>
        <begin position="2"/>
        <end position="35"/>
    </location>
</feature>
<keyword evidence="3" id="KW-1185">Reference proteome</keyword>
<dbReference type="InterPro" id="IPR040976">
    <property type="entry name" value="Pkinase_fungal"/>
</dbReference>
<dbReference type="InterPro" id="IPR011009">
    <property type="entry name" value="Kinase-like_dom_sf"/>
</dbReference>
<evidence type="ECO:0000313" key="3">
    <source>
        <dbReference type="Proteomes" id="UP001303222"/>
    </source>
</evidence>
<evidence type="ECO:0000313" key="2">
    <source>
        <dbReference type="EMBL" id="KAK3952628.1"/>
    </source>
</evidence>
<proteinExistence type="predicted"/>
<dbReference type="AlphaFoldDB" id="A0AAN6NYU6"/>
<reference evidence="2" key="2">
    <citation type="submission" date="2023-06" db="EMBL/GenBank/DDBJ databases">
        <authorList>
            <consortium name="Lawrence Berkeley National Laboratory"/>
            <person name="Mondo S.J."/>
            <person name="Hensen N."/>
            <person name="Bonometti L."/>
            <person name="Westerberg I."/>
            <person name="Brannstrom I.O."/>
            <person name="Guillou S."/>
            <person name="Cros-Aarteil S."/>
            <person name="Calhoun S."/>
            <person name="Haridas S."/>
            <person name="Kuo A."/>
            <person name="Pangilinan J."/>
            <person name="Riley R."/>
            <person name="Labutti K."/>
            <person name="Andreopoulos B."/>
            <person name="Lipzen A."/>
            <person name="Chen C."/>
            <person name="Yanf M."/>
            <person name="Daum C."/>
            <person name="Ng V."/>
            <person name="Clum A."/>
            <person name="Steindorff A."/>
            <person name="Ohm R."/>
            <person name="Martin F."/>
            <person name="Silar P."/>
            <person name="Natvig D."/>
            <person name="Lalanne C."/>
            <person name="Gautier V."/>
            <person name="Ament-Velasquez S.L."/>
            <person name="Kruys A."/>
            <person name="Hutchinson M.I."/>
            <person name="Powell A.J."/>
            <person name="Barry K."/>
            <person name="Miller A.N."/>
            <person name="Grigoriev I.V."/>
            <person name="Debuchy R."/>
            <person name="Gladieux P."/>
            <person name="Thoren M.H."/>
            <person name="Johannesson H."/>
        </authorList>
    </citation>
    <scope>NUCLEOTIDE SEQUENCE</scope>
    <source>
        <strain evidence="2">CBS 626.80</strain>
    </source>
</reference>
<dbReference type="Proteomes" id="UP001303222">
    <property type="component" value="Unassembled WGS sequence"/>
</dbReference>